<name>A0A365YGN7_9MICC</name>
<dbReference type="AlphaFoldDB" id="A0A365YGN7"/>
<keyword evidence="3" id="KW-1185">Reference proteome</keyword>
<evidence type="ECO:0000313" key="2">
    <source>
        <dbReference type="EMBL" id="RBM01875.1"/>
    </source>
</evidence>
<reference evidence="1 4" key="2">
    <citation type="submission" date="2020-01" db="EMBL/GenBank/DDBJ databases">
        <title>Glutamicibacter soli M275.</title>
        <authorList>
            <person name="Meng X."/>
        </authorList>
    </citation>
    <scope>NUCLEOTIDE SEQUENCE [LARGE SCALE GENOMIC DNA]</scope>
    <source>
        <strain evidence="1 4">M275</strain>
    </source>
</reference>
<reference evidence="2 3" key="1">
    <citation type="submission" date="2018-01" db="EMBL/GenBank/DDBJ databases">
        <title>Glutamicibacter soli strain NHPC-3 Whole genome sequence and assembly.</title>
        <authorList>
            <person name="Choudhury P."/>
            <person name="Gupta D."/>
            <person name="Sengupta K."/>
            <person name="Jawed A."/>
            <person name="Sultana N."/>
            <person name="Saha P."/>
        </authorList>
    </citation>
    <scope>NUCLEOTIDE SEQUENCE [LARGE SCALE GENOMIC DNA]</scope>
    <source>
        <strain evidence="2 3">NHPC-3</strain>
    </source>
</reference>
<dbReference type="RefSeq" id="WP_047120295.1">
    <property type="nucleotide sequence ID" value="NZ_CM125969.1"/>
</dbReference>
<sequence>MKILVKLFGTVVSLAAGWVGTKLVSTVWKKTTGDLPPTLTNPEQQQQEKLGKVLSFAVISGASAAVIQAVTKRWTRGLEAKVRSH</sequence>
<dbReference type="EMBL" id="WYDN01000006">
    <property type="protein sequence ID" value="NAZ16203.1"/>
    <property type="molecule type" value="Genomic_DNA"/>
</dbReference>
<dbReference type="InterPro" id="IPR025329">
    <property type="entry name" value="DUF4235"/>
</dbReference>
<organism evidence="2 3">
    <name type="scientific">Glutamicibacter soli</name>
    <dbReference type="NCBI Taxonomy" id="453836"/>
    <lineage>
        <taxon>Bacteria</taxon>
        <taxon>Bacillati</taxon>
        <taxon>Actinomycetota</taxon>
        <taxon>Actinomycetes</taxon>
        <taxon>Micrococcales</taxon>
        <taxon>Micrococcaceae</taxon>
        <taxon>Glutamicibacter</taxon>
    </lineage>
</organism>
<evidence type="ECO:0000313" key="3">
    <source>
        <dbReference type="Proteomes" id="UP000252167"/>
    </source>
</evidence>
<comment type="caution">
    <text evidence="2">The sequence shown here is derived from an EMBL/GenBank/DDBJ whole genome shotgun (WGS) entry which is preliminary data.</text>
</comment>
<dbReference type="Proteomes" id="UP000252167">
    <property type="component" value="Unassembled WGS sequence"/>
</dbReference>
<dbReference type="EMBL" id="POAF01000003">
    <property type="protein sequence ID" value="RBM01875.1"/>
    <property type="molecule type" value="Genomic_DNA"/>
</dbReference>
<proteinExistence type="predicted"/>
<dbReference type="Pfam" id="PF14019">
    <property type="entry name" value="DUF4235"/>
    <property type="match status" value="1"/>
</dbReference>
<protein>
    <submittedName>
        <fullName evidence="2">DUF4235 domain-containing protein</fullName>
    </submittedName>
</protein>
<gene>
    <name evidence="2" type="ORF">C1H84_08540</name>
    <name evidence="1" type="ORF">GT020_09015</name>
</gene>
<evidence type="ECO:0000313" key="4">
    <source>
        <dbReference type="Proteomes" id="UP000477543"/>
    </source>
</evidence>
<accession>A0A365YGN7</accession>
<dbReference type="Proteomes" id="UP000477543">
    <property type="component" value="Unassembled WGS sequence"/>
</dbReference>
<evidence type="ECO:0000313" key="1">
    <source>
        <dbReference type="EMBL" id="NAZ16203.1"/>
    </source>
</evidence>